<dbReference type="InterPro" id="IPR045283">
    <property type="entry name" value="AT3G44326-like"/>
</dbReference>
<dbReference type="Proteomes" id="UP001372338">
    <property type="component" value="Unassembled WGS sequence"/>
</dbReference>
<keyword evidence="3" id="KW-1185">Reference proteome</keyword>
<dbReference type="PANTHER" id="PTHR33736">
    <property type="entry name" value="F-BOX PROTEIN-RELATED"/>
    <property type="match status" value="1"/>
</dbReference>
<reference evidence="2 3" key="1">
    <citation type="submission" date="2024-01" db="EMBL/GenBank/DDBJ databases">
        <title>The genomes of 5 underutilized Papilionoideae crops provide insights into root nodulation and disease resistanc.</title>
        <authorList>
            <person name="Yuan L."/>
        </authorList>
    </citation>
    <scope>NUCLEOTIDE SEQUENCE [LARGE SCALE GENOMIC DNA]</scope>
    <source>
        <strain evidence="2">ZHUSHIDOU_FW_LH</strain>
        <tissue evidence="2">Leaf</tissue>
    </source>
</reference>
<feature type="transmembrane region" description="Helical" evidence="1">
    <location>
        <begin position="311"/>
        <end position="329"/>
    </location>
</feature>
<dbReference type="Gene3D" id="1.20.1280.50">
    <property type="match status" value="1"/>
</dbReference>
<dbReference type="AlphaFoldDB" id="A0AAN9HXB8"/>
<comment type="caution">
    <text evidence="2">The sequence shown here is derived from an EMBL/GenBank/DDBJ whole genome shotgun (WGS) entry which is preliminary data.</text>
</comment>
<evidence type="ECO:0000313" key="3">
    <source>
        <dbReference type="Proteomes" id="UP001372338"/>
    </source>
</evidence>
<proteinExistence type="predicted"/>
<keyword evidence="1" id="KW-0812">Transmembrane</keyword>
<sequence length="330" mass="37681">MASEPLHDENIATIHPDIIHTHILTRLDGATLAATSSASSHLRHLCSHEHLWQNICTSTWPSLMDPTIRHVISSSPNGHRSIYLDAFPSLHHTNPHHPHRPLPLSTELISAVDIYYKGNPIFSRVQQTYTSKNYFLESPLWFEILEPDELVQTPVKFVTKNEEWMRELQESFSLSWILIDPVRKRAANLSSRRPVSVQRHWLTRDLEIVYAVVMAGERGSSTEKVRCLVKVTCGGKVGGELHVKEVNMVMEDMDGGKVKGKEGVMILQNAMENGERKRVDGVGAMERYETFSCMVKERREMRHEREKIRDVVSMLLALVALVFFCCLFGF</sequence>
<dbReference type="InterPro" id="IPR036047">
    <property type="entry name" value="F-box-like_dom_sf"/>
</dbReference>
<dbReference type="EMBL" id="JAYWIO010000006">
    <property type="protein sequence ID" value="KAK7257602.1"/>
    <property type="molecule type" value="Genomic_DNA"/>
</dbReference>
<gene>
    <name evidence="2" type="ORF">RIF29_31685</name>
</gene>
<dbReference type="PANTHER" id="PTHR33736:SF18">
    <property type="entry name" value="F-BOX DOMAIN-CONTAINING PROTEIN"/>
    <property type="match status" value="1"/>
</dbReference>
<organism evidence="2 3">
    <name type="scientific">Crotalaria pallida</name>
    <name type="common">Smooth rattlebox</name>
    <name type="synonym">Crotalaria striata</name>
    <dbReference type="NCBI Taxonomy" id="3830"/>
    <lineage>
        <taxon>Eukaryota</taxon>
        <taxon>Viridiplantae</taxon>
        <taxon>Streptophyta</taxon>
        <taxon>Embryophyta</taxon>
        <taxon>Tracheophyta</taxon>
        <taxon>Spermatophyta</taxon>
        <taxon>Magnoliopsida</taxon>
        <taxon>eudicotyledons</taxon>
        <taxon>Gunneridae</taxon>
        <taxon>Pentapetalae</taxon>
        <taxon>rosids</taxon>
        <taxon>fabids</taxon>
        <taxon>Fabales</taxon>
        <taxon>Fabaceae</taxon>
        <taxon>Papilionoideae</taxon>
        <taxon>50 kb inversion clade</taxon>
        <taxon>genistoids sensu lato</taxon>
        <taxon>core genistoids</taxon>
        <taxon>Crotalarieae</taxon>
        <taxon>Crotalaria</taxon>
    </lineage>
</organism>
<dbReference type="SUPFAM" id="SSF81383">
    <property type="entry name" value="F-box domain"/>
    <property type="match status" value="1"/>
</dbReference>
<keyword evidence="1" id="KW-0472">Membrane</keyword>
<evidence type="ECO:0000256" key="1">
    <source>
        <dbReference type="SAM" id="Phobius"/>
    </source>
</evidence>
<keyword evidence="1" id="KW-1133">Transmembrane helix</keyword>
<evidence type="ECO:0008006" key="4">
    <source>
        <dbReference type="Google" id="ProtNLM"/>
    </source>
</evidence>
<protein>
    <recommendedName>
        <fullName evidence="4">F-box domain-containing protein</fullName>
    </recommendedName>
</protein>
<accession>A0AAN9HXB8</accession>
<name>A0AAN9HXB8_CROPI</name>
<evidence type="ECO:0000313" key="2">
    <source>
        <dbReference type="EMBL" id="KAK7257602.1"/>
    </source>
</evidence>